<name>M7MM43_9FLAO</name>
<dbReference type="PANTHER" id="PTHR45947:SF3">
    <property type="entry name" value="SULFOQUINOVOSYL TRANSFERASE SQD2"/>
    <property type="match status" value="1"/>
</dbReference>
<protein>
    <submittedName>
        <fullName evidence="3">Glycosyltransferase</fullName>
    </submittedName>
</protein>
<dbReference type="PANTHER" id="PTHR45947">
    <property type="entry name" value="SULFOQUINOVOSYL TRANSFERASE SQD2"/>
    <property type="match status" value="1"/>
</dbReference>
<dbReference type="RefSeq" id="WP_007647306.1">
    <property type="nucleotide sequence ID" value="NZ_ANLA01000004.1"/>
</dbReference>
<accession>M7MM43</accession>
<evidence type="ECO:0000313" key="3">
    <source>
        <dbReference type="EMBL" id="EMQ95970.1"/>
    </source>
</evidence>
<dbReference type="AlphaFoldDB" id="M7MM43"/>
<sequence>MKILLVTNMYPSKEKAYAGIFVKNQYEELQKLIDNDDAIDIYYMKRQFTSKLGSLIKYLKAFLGFIPYLFKKYDVVHLHFFYPLIYLVWIYKKLYPSCKVVVTFHGIDITQKIHDKNKKHFQKISRAIDYTIPVGKTLASIVQEKLHLDIGSILPVGVNNNIFYVEENVEKKYDFIFIGSYIKRKGIDTVIAAIKKLSNRAITFCFCGSGEYGDELELLRKDFNIVIKENQTQNELRHLLNQSKFFLLMSRDEGFPTATIESMYCGIPVITSDISQFKEQVREDINGFIVGVGNSEALSRMINKVHGINDEDYRKLSEGALNSFKELSLQNVCRELYGIYKKLNQSA</sequence>
<dbReference type="SUPFAM" id="SSF53756">
    <property type="entry name" value="UDP-Glycosyltransferase/glycogen phosphorylase"/>
    <property type="match status" value="1"/>
</dbReference>
<reference evidence="3 4" key="1">
    <citation type="submission" date="2012-12" db="EMBL/GenBank/DDBJ databases">
        <title>Genome assembly of Formosa sp. AK20.</title>
        <authorList>
            <person name="Kumar R."/>
            <person name="Khatri I."/>
            <person name="Vaidya B."/>
            <person name="Subramanian S."/>
            <person name="Pinnaka A."/>
        </authorList>
    </citation>
    <scope>NUCLEOTIDE SEQUENCE [LARGE SCALE GENOMIC DNA]</scope>
    <source>
        <strain evidence="3 4">AK20</strain>
    </source>
</reference>
<evidence type="ECO:0000259" key="2">
    <source>
        <dbReference type="Pfam" id="PF13439"/>
    </source>
</evidence>
<evidence type="ECO:0000313" key="4">
    <source>
        <dbReference type="Proteomes" id="UP000012024"/>
    </source>
</evidence>
<dbReference type="EMBL" id="ANLA01000004">
    <property type="protein sequence ID" value="EMQ95970.1"/>
    <property type="molecule type" value="Genomic_DNA"/>
</dbReference>
<dbReference type="InterPro" id="IPR050194">
    <property type="entry name" value="Glycosyltransferase_grp1"/>
</dbReference>
<dbReference type="Pfam" id="PF13439">
    <property type="entry name" value="Glyco_transf_4"/>
    <property type="match status" value="1"/>
</dbReference>
<organism evidence="3 4">
    <name type="scientific">Xanthomarina gelatinilytica</name>
    <dbReference type="NCBI Taxonomy" id="1137281"/>
    <lineage>
        <taxon>Bacteria</taxon>
        <taxon>Pseudomonadati</taxon>
        <taxon>Bacteroidota</taxon>
        <taxon>Flavobacteriia</taxon>
        <taxon>Flavobacteriales</taxon>
        <taxon>Flavobacteriaceae</taxon>
        <taxon>Xanthomarina</taxon>
    </lineage>
</organism>
<dbReference type="InterPro" id="IPR001296">
    <property type="entry name" value="Glyco_trans_1"/>
</dbReference>
<feature type="domain" description="Glycosyltransferase subfamily 4-like N-terminal" evidence="2">
    <location>
        <begin position="52"/>
        <end position="149"/>
    </location>
</feature>
<dbReference type="GO" id="GO:0016757">
    <property type="term" value="F:glycosyltransferase activity"/>
    <property type="evidence" value="ECO:0007669"/>
    <property type="project" value="InterPro"/>
</dbReference>
<evidence type="ECO:0000259" key="1">
    <source>
        <dbReference type="Pfam" id="PF00534"/>
    </source>
</evidence>
<keyword evidence="4" id="KW-1185">Reference proteome</keyword>
<dbReference type="OrthoDB" id="1522162at2"/>
<dbReference type="InterPro" id="IPR028098">
    <property type="entry name" value="Glyco_trans_4-like_N"/>
</dbReference>
<dbReference type="eggNOG" id="COG0438">
    <property type="taxonomic scope" value="Bacteria"/>
</dbReference>
<dbReference type="PATRIC" id="fig|1137281.3.peg.459"/>
<keyword evidence="3" id="KW-0808">Transferase</keyword>
<dbReference type="Proteomes" id="UP000012024">
    <property type="component" value="Unassembled WGS sequence"/>
</dbReference>
<dbReference type="CDD" id="cd03801">
    <property type="entry name" value="GT4_PimA-like"/>
    <property type="match status" value="1"/>
</dbReference>
<feature type="domain" description="Glycosyl transferase family 1" evidence="1">
    <location>
        <begin position="165"/>
        <end position="318"/>
    </location>
</feature>
<dbReference type="GeneID" id="98640392"/>
<proteinExistence type="predicted"/>
<gene>
    <name evidence="3" type="ORF">D778_01860</name>
</gene>
<comment type="caution">
    <text evidence="3">The sequence shown here is derived from an EMBL/GenBank/DDBJ whole genome shotgun (WGS) entry which is preliminary data.</text>
</comment>
<dbReference type="Gene3D" id="3.40.50.2000">
    <property type="entry name" value="Glycogen Phosphorylase B"/>
    <property type="match status" value="2"/>
</dbReference>
<dbReference type="Pfam" id="PF00534">
    <property type="entry name" value="Glycos_transf_1"/>
    <property type="match status" value="1"/>
</dbReference>